<gene>
    <name evidence="11" type="primary">LOC103642227</name>
    <name evidence="10" type="ORF">ZEAMMB73_Zm00001d026702</name>
</gene>
<organism evidence="10">
    <name type="scientific">Zea mays</name>
    <name type="common">Maize</name>
    <dbReference type="NCBI Taxonomy" id="4577"/>
    <lineage>
        <taxon>Eukaryota</taxon>
        <taxon>Viridiplantae</taxon>
        <taxon>Streptophyta</taxon>
        <taxon>Embryophyta</taxon>
        <taxon>Tracheophyta</taxon>
        <taxon>Spermatophyta</taxon>
        <taxon>Magnoliopsida</taxon>
        <taxon>Liliopsida</taxon>
        <taxon>Poales</taxon>
        <taxon>Poaceae</taxon>
        <taxon>PACMAD clade</taxon>
        <taxon>Panicoideae</taxon>
        <taxon>Andropogonodae</taxon>
        <taxon>Andropogoneae</taxon>
        <taxon>Tripsacinae</taxon>
        <taxon>Zea</taxon>
    </lineage>
</organism>
<comment type="similarity">
    <text evidence="2">Belongs to the prenylcysteine oxidase family.</text>
</comment>
<dbReference type="Pfam" id="PF07156">
    <property type="entry name" value="Prenylcys_lyase"/>
    <property type="match status" value="1"/>
</dbReference>
<dbReference type="GO" id="GO:0016829">
    <property type="term" value="F:lyase activity"/>
    <property type="evidence" value="ECO:0007669"/>
    <property type="project" value="UniProtKB-KW"/>
</dbReference>
<dbReference type="KEGG" id="zma:103642227"/>
<dbReference type="ExpressionAtlas" id="A0A1D6JJ37">
    <property type="expression patterns" value="baseline and differential"/>
</dbReference>
<accession>A0A1D6JJ37</accession>
<proteinExistence type="evidence at protein level"/>
<dbReference type="InterPro" id="IPR036188">
    <property type="entry name" value="FAD/NAD-bd_sf"/>
</dbReference>
<accession>A0A3L6G594</accession>
<evidence type="ECO:0000313" key="11">
    <source>
        <dbReference type="EnsemblPlants" id="Zm00001eb434510_P002"/>
    </source>
</evidence>
<keyword evidence="7" id="KW-0325">Glycoprotein</keyword>
<dbReference type="GO" id="GO:0030327">
    <property type="term" value="P:prenylated protein catabolic process"/>
    <property type="evidence" value="ECO:0000318"/>
    <property type="project" value="GO_Central"/>
</dbReference>
<dbReference type="PANTHER" id="PTHR15944">
    <property type="entry name" value="FARNESYLCYSTEINE LYASE"/>
    <property type="match status" value="1"/>
</dbReference>
<keyword evidence="6" id="KW-0560">Oxidoreductase</keyword>
<dbReference type="InterPro" id="IPR017046">
    <property type="entry name" value="Prenylcysteine_Oxase1"/>
</dbReference>
<dbReference type="OMA" id="SIGIWDG"/>
<keyword evidence="5" id="KW-0274">FAD</keyword>
<reference evidence="11" key="3">
    <citation type="submission" date="2019-07" db="EMBL/GenBank/DDBJ databases">
        <authorList>
            <person name="Seetharam A."/>
            <person name="Woodhouse M."/>
            <person name="Cannon E."/>
        </authorList>
    </citation>
    <scope>NUCLEOTIDE SEQUENCE [LARGE SCALE GENOMIC DNA]</scope>
    <source>
        <strain evidence="11">cv. B73</strain>
    </source>
</reference>
<feature type="domain" description="Prenylcysteine lyase" evidence="9">
    <location>
        <begin position="174"/>
        <end position="500"/>
    </location>
</feature>
<dbReference type="AlphaFoldDB" id="A0A1D6JJ37"/>
<reference evidence="10" key="2">
    <citation type="submission" date="2015-12" db="EMBL/GenBank/DDBJ databases">
        <title>Update maize B73 reference genome by single molecule sequencing technologies.</title>
        <authorList>
            <consortium name="Maize Genome Sequencing Project"/>
            <person name="Ware D."/>
        </authorList>
    </citation>
    <scope>NUCLEOTIDE SEQUENCE</scope>
    <source>
        <tissue evidence="10">Seedling</tissue>
    </source>
</reference>
<keyword evidence="12" id="KW-1185">Reference proteome</keyword>
<dbReference type="Proteomes" id="UP000007305">
    <property type="component" value="Chromosome 10"/>
</dbReference>
<evidence type="ECO:0000256" key="2">
    <source>
        <dbReference type="ARBA" id="ARBA00009967"/>
    </source>
</evidence>
<feature type="binding site" evidence="8">
    <location>
        <position position="70"/>
    </location>
    <ligand>
        <name>FAD</name>
        <dbReference type="ChEBI" id="CHEBI:57692"/>
    </ligand>
</feature>
<dbReference type="EnsemblPlants" id="Zm00001eb434510_T002">
    <property type="protein sequence ID" value="Zm00001eb434510_P002"/>
    <property type="gene ID" value="Zm00001eb434510"/>
</dbReference>
<dbReference type="FunFam" id="3.50.50.60:FF:000430">
    <property type="entry name" value="Farnesylcysteine lyase"/>
    <property type="match status" value="1"/>
</dbReference>
<reference evidence="12" key="1">
    <citation type="journal article" date="2009" name="Science">
        <title>The B73 maize genome: complexity, diversity, and dynamics.</title>
        <authorList>
            <person name="Schnable P.S."/>
            <person name="Ware D."/>
            <person name="Fulton R.S."/>
            <person name="Stein J.C."/>
            <person name="Wei F."/>
            <person name="Pasternak S."/>
            <person name="Liang C."/>
            <person name="Zhang J."/>
            <person name="Fulton L."/>
            <person name="Graves T.A."/>
            <person name="Minx P."/>
            <person name="Reily A.D."/>
            <person name="Courtney L."/>
            <person name="Kruchowski S.S."/>
            <person name="Tomlinson C."/>
            <person name="Strong C."/>
            <person name="Delehaunty K."/>
            <person name="Fronick C."/>
            <person name="Courtney B."/>
            <person name="Rock S.M."/>
            <person name="Belter E."/>
            <person name="Du F."/>
            <person name="Kim K."/>
            <person name="Abbott R.M."/>
            <person name="Cotton M."/>
            <person name="Levy A."/>
            <person name="Marchetto P."/>
            <person name="Ochoa K."/>
            <person name="Jackson S.M."/>
            <person name="Gillam B."/>
            <person name="Chen W."/>
            <person name="Yan L."/>
            <person name="Higginbotham J."/>
            <person name="Cardenas M."/>
            <person name="Waligorski J."/>
            <person name="Applebaum E."/>
            <person name="Phelps L."/>
            <person name="Falcone J."/>
            <person name="Kanchi K."/>
            <person name="Thane T."/>
            <person name="Scimone A."/>
            <person name="Thane N."/>
            <person name="Henke J."/>
            <person name="Wang T."/>
            <person name="Ruppert J."/>
            <person name="Shah N."/>
            <person name="Rotter K."/>
            <person name="Hodges J."/>
            <person name="Ingenthron E."/>
            <person name="Cordes M."/>
            <person name="Kohlberg S."/>
            <person name="Sgro J."/>
            <person name="Delgado B."/>
            <person name="Mead K."/>
            <person name="Chinwalla A."/>
            <person name="Leonard S."/>
            <person name="Crouse K."/>
            <person name="Collura K."/>
            <person name="Kudrna D."/>
            <person name="Currie J."/>
            <person name="He R."/>
            <person name="Angelova A."/>
            <person name="Rajasekar S."/>
            <person name="Mueller T."/>
            <person name="Lomeli R."/>
            <person name="Scara G."/>
            <person name="Ko A."/>
            <person name="Delaney K."/>
            <person name="Wissotski M."/>
            <person name="Lopez G."/>
            <person name="Campos D."/>
            <person name="Braidotti M."/>
            <person name="Ashley E."/>
            <person name="Golser W."/>
            <person name="Kim H."/>
            <person name="Lee S."/>
            <person name="Lin J."/>
            <person name="Dujmic Z."/>
            <person name="Kim W."/>
            <person name="Talag J."/>
            <person name="Zuccolo A."/>
            <person name="Fan C."/>
            <person name="Sebastian A."/>
            <person name="Kramer M."/>
            <person name="Spiegel L."/>
            <person name="Nascimento L."/>
            <person name="Zutavern T."/>
            <person name="Miller B."/>
            <person name="Ambroise C."/>
            <person name="Muller S."/>
            <person name="Spooner W."/>
            <person name="Narechania A."/>
            <person name="Ren L."/>
            <person name="Wei S."/>
            <person name="Kumari S."/>
            <person name="Faga B."/>
            <person name="Levy M.J."/>
            <person name="McMahan L."/>
            <person name="Van Buren P."/>
            <person name="Vaughn M.W."/>
            <person name="Ying K."/>
            <person name="Yeh C.-T."/>
            <person name="Emrich S.J."/>
            <person name="Jia Y."/>
            <person name="Kalyanaraman A."/>
            <person name="Hsia A.-P."/>
            <person name="Barbazuk W.B."/>
            <person name="Baucom R.S."/>
            <person name="Brutnell T.P."/>
            <person name="Carpita N.C."/>
            <person name="Chaparro C."/>
            <person name="Chia J.-M."/>
            <person name="Deragon J.-M."/>
            <person name="Estill J.C."/>
            <person name="Fu Y."/>
            <person name="Jeddeloh J.A."/>
            <person name="Han Y."/>
            <person name="Lee H."/>
            <person name="Li P."/>
            <person name="Lisch D.R."/>
            <person name="Liu S."/>
            <person name="Liu Z."/>
            <person name="Nagel D.H."/>
            <person name="McCann M.C."/>
            <person name="SanMiguel P."/>
            <person name="Myers A.M."/>
            <person name="Nettleton D."/>
            <person name="Nguyen J."/>
            <person name="Penning B.W."/>
            <person name="Ponnala L."/>
            <person name="Schneider K.L."/>
            <person name="Schwartz D.C."/>
            <person name="Sharma A."/>
            <person name="Soderlund C."/>
            <person name="Springer N.M."/>
            <person name="Sun Q."/>
            <person name="Wang H."/>
            <person name="Waterman M."/>
            <person name="Westerman R."/>
            <person name="Wolfgruber T.K."/>
            <person name="Yang L."/>
            <person name="Yu Y."/>
            <person name="Zhang L."/>
            <person name="Zhou S."/>
            <person name="Zhu Q."/>
            <person name="Bennetzen J.L."/>
            <person name="Dawe R.K."/>
            <person name="Jiang J."/>
            <person name="Jiang N."/>
            <person name="Presting G.G."/>
            <person name="Wessler S.R."/>
            <person name="Aluru S."/>
            <person name="Martienssen R.A."/>
            <person name="Clifton S.W."/>
            <person name="McCombie W.R."/>
            <person name="Wing R.A."/>
            <person name="Wilson R.K."/>
        </authorList>
    </citation>
    <scope>NUCLEOTIDE SEQUENCE [LARGE SCALE GENOMIC DNA]</scope>
    <source>
        <strain evidence="12">cv. B73</strain>
    </source>
</reference>
<dbReference type="Gramene" id="Zm00001eb434510_T002">
    <property type="protein sequence ID" value="Zm00001eb434510_P002"/>
    <property type="gene ID" value="Zm00001eb434510"/>
</dbReference>
<evidence type="ECO:0000256" key="5">
    <source>
        <dbReference type="ARBA" id="ARBA00022827"/>
    </source>
</evidence>
<dbReference type="OrthoDB" id="437369at2759"/>
<dbReference type="PaxDb" id="4577-AC234201.1_FGP003"/>
<dbReference type="Pfam" id="PF13450">
    <property type="entry name" value="NAD_binding_8"/>
    <property type="match status" value="1"/>
</dbReference>
<dbReference type="RefSeq" id="XP_008663761.1">
    <property type="nucleotide sequence ID" value="XM_008665539.3"/>
</dbReference>
<evidence type="ECO:0007829" key="13">
    <source>
        <dbReference type="PeptideAtlas" id="A0A1D6JJ37"/>
    </source>
</evidence>
<dbReference type="GO" id="GO:0030328">
    <property type="term" value="P:prenylcysteine catabolic process"/>
    <property type="evidence" value="ECO:0007669"/>
    <property type="project" value="InterPro"/>
</dbReference>
<dbReference type="eggNOG" id="ENOG502QSHJ">
    <property type="taxonomic scope" value="Eukaryota"/>
</dbReference>
<dbReference type="GeneID" id="103642227"/>
<dbReference type="GO" id="GO:0001735">
    <property type="term" value="F:prenylcysteine oxidase activity"/>
    <property type="evidence" value="ECO:0000318"/>
    <property type="project" value="GO_Central"/>
</dbReference>
<dbReference type="EMBL" id="CM000786">
    <property type="protein sequence ID" value="AQK47551.1"/>
    <property type="molecule type" value="Genomic_DNA"/>
</dbReference>
<sequence>MYSDHKPRNREADLVELTIGFTDQSSSSPNSHCIESGSMLPLSLFVSLLVLHLPHASADGDICIIGGGISGASTAFFLTSYTSTLGGAQLRVFERRQKVGGRLGTVTLAGDSFEAGGSIIHPRNLHARRFADLLGLAVKTGGDDWLGIWDGKSFVFQTARPPPVGSSWWRRKLHSLVNSLLLLRRYGLSLLKMDKFVQEMLRRFMLFYNGMESRPVFATVEEMLQWTGLYGLTRRTLEEELLDAGLNTRTIAELVTVITRINYGQSTHISGLAGAVSLAGSESGLWAVKGGNWQLAAGLLKTSNATLHLQEGIDSITDAGDHYVLRSNSGSEYECMVTVVATPLDELNITFSPPISIPPRKMQHTHATFVRGILNPGYFGLNSASDIPELIGTLELPDIPFSCISVLKRYSEGDMAAYKMFSRAKLDDGLLDQIFRARIETIRINWAAYPHYQAPEEFAPIVLDGKQLYYVNTFESAASAIETGAVAAENVARLIISRLSLLPQAQQQQPHIIKSFAEQESQRRHVDL</sequence>
<evidence type="ECO:0000313" key="12">
    <source>
        <dbReference type="Proteomes" id="UP000007305"/>
    </source>
</evidence>
<evidence type="ECO:0000313" key="10">
    <source>
        <dbReference type="EMBL" id="AQK47551.1"/>
    </source>
</evidence>
<keyword evidence="3" id="KW-0285">Flavoprotein</keyword>
<evidence type="ECO:0000256" key="3">
    <source>
        <dbReference type="ARBA" id="ARBA00022630"/>
    </source>
</evidence>
<dbReference type="IntAct" id="A0A1D6JJ37">
    <property type="interactions" value="2"/>
</dbReference>
<evidence type="ECO:0000256" key="7">
    <source>
        <dbReference type="ARBA" id="ARBA00023180"/>
    </source>
</evidence>
<comment type="cofactor">
    <cofactor evidence="1">
        <name>FAD</name>
        <dbReference type="ChEBI" id="CHEBI:57692"/>
    </cofactor>
</comment>
<dbReference type="STRING" id="4577.A0A1D6JJ37"/>
<keyword evidence="4" id="KW-0732">Signal</keyword>
<evidence type="ECO:0000256" key="1">
    <source>
        <dbReference type="ARBA" id="ARBA00001974"/>
    </source>
</evidence>
<evidence type="ECO:0000256" key="4">
    <source>
        <dbReference type="ARBA" id="ARBA00022729"/>
    </source>
</evidence>
<dbReference type="PRINTS" id="PR00757">
    <property type="entry name" value="AMINEOXDASEF"/>
</dbReference>
<dbReference type="SUPFAM" id="SSF51905">
    <property type="entry name" value="FAD/NAD(P)-binding domain"/>
    <property type="match status" value="1"/>
</dbReference>
<evidence type="ECO:0000259" key="9">
    <source>
        <dbReference type="Pfam" id="PF07156"/>
    </source>
</evidence>
<evidence type="ECO:0000256" key="6">
    <source>
        <dbReference type="ARBA" id="ARBA00023002"/>
    </source>
</evidence>
<dbReference type="Gene3D" id="3.50.50.60">
    <property type="entry name" value="FAD/NAD(P)-binding domain"/>
    <property type="match status" value="1"/>
</dbReference>
<keyword evidence="13" id="KW-1267">Proteomics identification</keyword>
<protein>
    <submittedName>
        <fullName evidence="10">Farnesylcysteine lyase</fullName>
    </submittedName>
</protein>
<name>A0A1D6JJ37_MAIZE</name>
<reference evidence="11" key="4">
    <citation type="submission" date="2021-05" db="UniProtKB">
        <authorList>
            <consortium name="EnsemblPlants"/>
        </authorList>
    </citation>
    <scope>IDENTIFICATION</scope>
    <source>
        <strain evidence="11">cv. B73</strain>
    </source>
</reference>
<dbReference type="PANTHER" id="PTHR15944:SF0">
    <property type="entry name" value="PRENYLCYSTEINE LYASE DOMAIN-CONTAINING PROTEIN"/>
    <property type="match status" value="1"/>
</dbReference>
<keyword evidence="10" id="KW-0456">Lyase</keyword>
<dbReference type="InterPro" id="IPR010795">
    <property type="entry name" value="Prenylcys_lyase"/>
</dbReference>
<evidence type="ECO:0000256" key="8">
    <source>
        <dbReference type="PIRSR" id="PIRSR601613-1"/>
    </source>
</evidence>
<dbReference type="InterPro" id="IPR001613">
    <property type="entry name" value="Flavin_amine_oxidase"/>
</dbReference>